<dbReference type="EMBL" id="CAJRAY010000026">
    <property type="protein sequence ID" value="CAG5082529.1"/>
    <property type="molecule type" value="Genomic_DNA"/>
</dbReference>
<dbReference type="PROSITE" id="PS50109">
    <property type="entry name" value="HIS_KIN"/>
    <property type="match status" value="1"/>
</dbReference>
<dbReference type="Proteomes" id="UP000681526">
    <property type="component" value="Unassembled WGS sequence"/>
</dbReference>
<keyword evidence="5" id="KW-0597">Phosphoprotein</keyword>
<keyword evidence="12" id="KW-0812">Transmembrane</keyword>
<dbReference type="InterPro" id="IPR003660">
    <property type="entry name" value="HAMP_dom"/>
</dbReference>
<reference evidence="15 16" key="1">
    <citation type="submission" date="2021-04" db="EMBL/GenBank/DDBJ databases">
        <authorList>
            <person name="Rakotoarivonina H."/>
        </authorList>
    </citation>
    <scope>NUCLEOTIDE SEQUENCE [LARGE SCALE GENOMIC DNA]</scope>
    <source>
        <strain evidence="15 16">XE</strain>
    </source>
</reference>
<evidence type="ECO:0000313" key="16">
    <source>
        <dbReference type="Proteomes" id="UP000681526"/>
    </source>
</evidence>
<evidence type="ECO:0000313" key="15">
    <source>
        <dbReference type="EMBL" id="CAG5082529.1"/>
    </source>
</evidence>
<evidence type="ECO:0000256" key="6">
    <source>
        <dbReference type="ARBA" id="ARBA00022679"/>
    </source>
</evidence>
<evidence type="ECO:0000259" key="13">
    <source>
        <dbReference type="PROSITE" id="PS50109"/>
    </source>
</evidence>
<organism evidence="15 16">
    <name type="scientific">Thermobacillus xylanilyticus</name>
    <dbReference type="NCBI Taxonomy" id="76633"/>
    <lineage>
        <taxon>Bacteria</taxon>
        <taxon>Bacillati</taxon>
        <taxon>Bacillota</taxon>
        <taxon>Bacilli</taxon>
        <taxon>Bacillales</taxon>
        <taxon>Paenibacillaceae</taxon>
        <taxon>Thermobacillus</taxon>
    </lineage>
</organism>
<dbReference type="PROSITE" id="PS50885">
    <property type="entry name" value="HAMP"/>
    <property type="match status" value="1"/>
</dbReference>
<dbReference type="InterPro" id="IPR010559">
    <property type="entry name" value="Sig_transdc_His_kin_internal"/>
</dbReference>
<dbReference type="InterPro" id="IPR005467">
    <property type="entry name" value="His_kinase_dom"/>
</dbReference>
<feature type="domain" description="Histidine kinase" evidence="13">
    <location>
        <begin position="469"/>
        <end position="579"/>
    </location>
</feature>
<evidence type="ECO:0000259" key="14">
    <source>
        <dbReference type="PROSITE" id="PS50885"/>
    </source>
</evidence>
<evidence type="ECO:0000256" key="1">
    <source>
        <dbReference type="ARBA" id="ARBA00000085"/>
    </source>
</evidence>
<feature type="domain" description="HAMP" evidence="14">
    <location>
        <begin position="307"/>
        <end position="359"/>
    </location>
</feature>
<evidence type="ECO:0000256" key="3">
    <source>
        <dbReference type="ARBA" id="ARBA00012438"/>
    </source>
</evidence>
<comment type="caution">
    <text evidence="15">The sequence shown here is derived from an EMBL/GenBank/DDBJ whole genome shotgun (WGS) entry which is preliminary data.</text>
</comment>
<evidence type="ECO:0000256" key="7">
    <source>
        <dbReference type="ARBA" id="ARBA00022741"/>
    </source>
</evidence>
<dbReference type="PANTHER" id="PTHR34220">
    <property type="entry name" value="SENSOR HISTIDINE KINASE YPDA"/>
    <property type="match status" value="1"/>
</dbReference>
<dbReference type="Pfam" id="PF02518">
    <property type="entry name" value="HATPase_c"/>
    <property type="match status" value="1"/>
</dbReference>
<evidence type="ECO:0000256" key="8">
    <source>
        <dbReference type="ARBA" id="ARBA00022777"/>
    </source>
</evidence>
<keyword evidence="6" id="KW-0808">Transferase</keyword>
<evidence type="ECO:0000256" key="5">
    <source>
        <dbReference type="ARBA" id="ARBA00022553"/>
    </source>
</evidence>
<keyword evidence="10" id="KW-0902">Two-component regulatory system</keyword>
<dbReference type="SMART" id="SM00304">
    <property type="entry name" value="HAMP"/>
    <property type="match status" value="1"/>
</dbReference>
<accession>A0ABN7RUB4</accession>
<dbReference type="Pfam" id="PF00672">
    <property type="entry name" value="HAMP"/>
    <property type="match status" value="1"/>
</dbReference>
<evidence type="ECO:0000256" key="4">
    <source>
        <dbReference type="ARBA" id="ARBA00022475"/>
    </source>
</evidence>
<protein>
    <recommendedName>
        <fullName evidence="3">histidine kinase</fullName>
        <ecNumber evidence="3">2.7.13.3</ecNumber>
    </recommendedName>
</protein>
<dbReference type="SUPFAM" id="SSF158472">
    <property type="entry name" value="HAMP domain-like"/>
    <property type="match status" value="1"/>
</dbReference>
<evidence type="ECO:0000256" key="10">
    <source>
        <dbReference type="ARBA" id="ARBA00023012"/>
    </source>
</evidence>
<keyword evidence="11 12" id="KW-0472">Membrane</keyword>
<evidence type="ECO:0000256" key="2">
    <source>
        <dbReference type="ARBA" id="ARBA00004651"/>
    </source>
</evidence>
<sequence>MKRLRSVILQRIVLTACVNFVISGMFTYFFFEYILKDQMIQEDRAQLAQTARQLEYMSDDIANFAFTLIISEPVQSFFKTYNDLPIYDQFALFDRTMDHLDSYRGLRKEVASFALVLPDGQTFWSEAGYDDYFAGKLQEPWYANFVRSGAQFALTVPHRMLLTASAYEESEMISFIVAVRDIAQPNREIGKFIVNLDYSHFRELLDYGSEGFEGLVWLNDAGDVLYARGEIGAAAGIFADTSDAGERFERDGAVVLVDKFEKQNWKLAAVIDKGALLIRGRVVIYLLVVFSLVSMALNLLLMMPAILRMSRPILRLYQAMNTVSSGNLLVSVDIRTGDELERLGQGFNRMVRELRVHLEESIRHEQEKRELELHLLLSQLNPHFVYNTLNAVIYMARRGRNDDIVQMVGSFIRLLQDAARTGSEHALVTLREEIALLKDYVAIQAYRYTDLFEVEWQLDERAMDGLVPRHLLQPLVENAIFHGICPDEDGHGTIRISAVCADDHTLVIRVEDDGVGIEAERLAEVLERPPARSGSGMRHIGLANTRQRLRHLYGGRAELRIDSVPGQGTAVIVELPLQAERSA</sequence>
<proteinExistence type="predicted"/>
<dbReference type="Pfam" id="PF06580">
    <property type="entry name" value="His_kinase"/>
    <property type="match status" value="1"/>
</dbReference>
<feature type="transmembrane region" description="Helical" evidence="12">
    <location>
        <begin position="12"/>
        <end position="31"/>
    </location>
</feature>
<dbReference type="SMART" id="SM00387">
    <property type="entry name" value="HATPase_c"/>
    <property type="match status" value="1"/>
</dbReference>
<dbReference type="Gene3D" id="3.30.565.10">
    <property type="entry name" value="Histidine kinase-like ATPase, C-terminal domain"/>
    <property type="match status" value="1"/>
</dbReference>
<dbReference type="Gene3D" id="6.10.340.10">
    <property type="match status" value="1"/>
</dbReference>
<keyword evidence="8 15" id="KW-0418">Kinase</keyword>
<dbReference type="CDD" id="cd06225">
    <property type="entry name" value="HAMP"/>
    <property type="match status" value="1"/>
</dbReference>
<keyword evidence="9" id="KW-0067">ATP-binding</keyword>
<dbReference type="InterPro" id="IPR003594">
    <property type="entry name" value="HATPase_dom"/>
</dbReference>
<keyword evidence="16" id="KW-1185">Reference proteome</keyword>
<evidence type="ECO:0000256" key="11">
    <source>
        <dbReference type="ARBA" id="ARBA00023136"/>
    </source>
</evidence>
<dbReference type="InterPro" id="IPR036890">
    <property type="entry name" value="HATPase_C_sf"/>
</dbReference>
<keyword evidence="7" id="KW-0547">Nucleotide-binding</keyword>
<gene>
    <name evidence="15" type="primary">txxe 914</name>
    <name evidence="15" type="ORF">TXXE_06050</name>
</gene>
<comment type="subcellular location">
    <subcellularLocation>
        <location evidence="2">Cell membrane</location>
        <topology evidence="2">Multi-pass membrane protein</topology>
    </subcellularLocation>
</comment>
<comment type="catalytic activity">
    <reaction evidence="1">
        <text>ATP + protein L-histidine = ADP + protein N-phospho-L-histidine.</text>
        <dbReference type="EC" id="2.7.13.3"/>
    </reaction>
</comment>
<keyword evidence="4" id="KW-1003">Cell membrane</keyword>
<evidence type="ECO:0000256" key="12">
    <source>
        <dbReference type="SAM" id="Phobius"/>
    </source>
</evidence>
<dbReference type="PANTHER" id="PTHR34220:SF7">
    <property type="entry name" value="SENSOR HISTIDINE KINASE YPDA"/>
    <property type="match status" value="1"/>
</dbReference>
<name>A0ABN7RUB4_THEXY</name>
<dbReference type="InterPro" id="IPR050640">
    <property type="entry name" value="Bact_2-comp_sensor_kinase"/>
</dbReference>
<feature type="transmembrane region" description="Helical" evidence="12">
    <location>
        <begin position="282"/>
        <end position="307"/>
    </location>
</feature>
<dbReference type="GO" id="GO:0016301">
    <property type="term" value="F:kinase activity"/>
    <property type="evidence" value="ECO:0007669"/>
    <property type="project" value="UniProtKB-KW"/>
</dbReference>
<dbReference type="RefSeq" id="WP_015256123.1">
    <property type="nucleotide sequence ID" value="NZ_CAJRAY010000026.1"/>
</dbReference>
<dbReference type="EC" id="2.7.13.3" evidence="3"/>
<evidence type="ECO:0000256" key="9">
    <source>
        <dbReference type="ARBA" id="ARBA00022840"/>
    </source>
</evidence>
<dbReference type="SUPFAM" id="SSF55874">
    <property type="entry name" value="ATPase domain of HSP90 chaperone/DNA topoisomerase II/histidine kinase"/>
    <property type="match status" value="1"/>
</dbReference>
<keyword evidence="12" id="KW-1133">Transmembrane helix</keyword>